<name>A0ACC0IPI0_9ERIC</name>
<proteinExistence type="predicted"/>
<evidence type="ECO:0000313" key="1">
    <source>
        <dbReference type="EMBL" id="KAI8027169.1"/>
    </source>
</evidence>
<gene>
    <name evidence="1" type="ORF">LOK49_LG02G02224</name>
</gene>
<evidence type="ECO:0000313" key="2">
    <source>
        <dbReference type="Proteomes" id="UP001060215"/>
    </source>
</evidence>
<organism evidence="1 2">
    <name type="scientific">Camellia lanceoleosa</name>
    <dbReference type="NCBI Taxonomy" id="1840588"/>
    <lineage>
        <taxon>Eukaryota</taxon>
        <taxon>Viridiplantae</taxon>
        <taxon>Streptophyta</taxon>
        <taxon>Embryophyta</taxon>
        <taxon>Tracheophyta</taxon>
        <taxon>Spermatophyta</taxon>
        <taxon>Magnoliopsida</taxon>
        <taxon>eudicotyledons</taxon>
        <taxon>Gunneridae</taxon>
        <taxon>Pentapetalae</taxon>
        <taxon>asterids</taxon>
        <taxon>Ericales</taxon>
        <taxon>Theaceae</taxon>
        <taxon>Camellia</taxon>
    </lineage>
</organism>
<reference evidence="1 2" key="1">
    <citation type="journal article" date="2022" name="Plant J.">
        <title>Chromosome-level genome of Camellia lanceoleosa provides a valuable resource for understanding genome evolution and self-incompatibility.</title>
        <authorList>
            <person name="Gong W."/>
            <person name="Xiao S."/>
            <person name="Wang L."/>
            <person name="Liao Z."/>
            <person name="Chang Y."/>
            <person name="Mo W."/>
            <person name="Hu G."/>
            <person name="Li W."/>
            <person name="Zhao G."/>
            <person name="Zhu H."/>
            <person name="Hu X."/>
            <person name="Ji K."/>
            <person name="Xiang X."/>
            <person name="Song Q."/>
            <person name="Yuan D."/>
            <person name="Jin S."/>
            <person name="Zhang L."/>
        </authorList>
    </citation>
    <scope>NUCLEOTIDE SEQUENCE [LARGE SCALE GENOMIC DNA]</scope>
    <source>
        <strain evidence="1">SQ_2022a</strain>
    </source>
</reference>
<dbReference type="Proteomes" id="UP001060215">
    <property type="component" value="Chromosome 3"/>
</dbReference>
<accession>A0ACC0IPI0</accession>
<sequence>MFALCMAIMWADGKIDLRVYFTDMKALITKAAVCGNVIDAYTEVLLTKQMAIAANQETPETSYFFSSISLGMFGNNNESSYTWKHYNPLRPCNGIEDAHFKKAQFVKNCVLAAVRQRINAHGSDDVTLTEDFEQQLEESLDCPRQKAGSLDCAVIVCAIMRQYVHHVEVRRSLQEENCIVLRATMVKDFVNDLVRGLLDDV</sequence>
<dbReference type="EMBL" id="CM045760">
    <property type="protein sequence ID" value="KAI8027169.1"/>
    <property type="molecule type" value="Genomic_DNA"/>
</dbReference>
<comment type="caution">
    <text evidence="1">The sequence shown here is derived from an EMBL/GenBank/DDBJ whole genome shotgun (WGS) entry which is preliminary data.</text>
</comment>
<protein>
    <submittedName>
        <fullName evidence="1">Uncharacterized protein</fullName>
    </submittedName>
</protein>
<keyword evidence="2" id="KW-1185">Reference proteome</keyword>